<gene>
    <name evidence="9" type="ORF">METZ01_LOCUS6376</name>
</gene>
<dbReference type="Gene3D" id="3.20.20.220">
    <property type="match status" value="1"/>
</dbReference>
<evidence type="ECO:0000256" key="6">
    <source>
        <dbReference type="ARBA" id="ARBA00022827"/>
    </source>
</evidence>
<keyword evidence="4" id="KW-0285">Flavoprotein</keyword>
<dbReference type="EMBL" id="UINC01000333">
    <property type="protein sequence ID" value="SUZ53522.1"/>
    <property type="molecule type" value="Genomic_DNA"/>
</dbReference>
<dbReference type="AlphaFoldDB" id="A0A381NG11"/>
<dbReference type="CDD" id="cd00537">
    <property type="entry name" value="MTHFR"/>
    <property type="match status" value="1"/>
</dbReference>
<dbReference type="SUPFAM" id="SSF51730">
    <property type="entry name" value="FAD-linked oxidoreductase"/>
    <property type="match status" value="1"/>
</dbReference>
<dbReference type="PANTHER" id="PTHR11103:SF18">
    <property type="entry name" value="SLR1189 PROTEIN"/>
    <property type="match status" value="1"/>
</dbReference>
<comment type="cofactor">
    <cofactor evidence="1">
        <name>FAD</name>
        <dbReference type="ChEBI" id="CHEBI:57692"/>
    </cofactor>
</comment>
<dbReference type="GO" id="GO:0032259">
    <property type="term" value="P:methylation"/>
    <property type="evidence" value="ECO:0007669"/>
    <property type="project" value="UniProtKB-KW"/>
</dbReference>
<proteinExistence type="predicted"/>
<dbReference type="InterPro" id="IPR029041">
    <property type="entry name" value="FAD-linked_oxidoreductase-like"/>
</dbReference>
<dbReference type="Pfam" id="PF02219">
    <property type="entry name" value="MTHFR"/>
    <property type="match status" value="1"/>
</dbReference>
<feature type="domain" description="Hcy-binding" evidence="8">
    <location>
        <begin position="1"/>
        <end position="281"/>
    </location>
</feature>
<keyword evidence="5" id="KW-0808">Transferase</keyword>
<dbReference type="Pfam" id="PF02574">
    <property type="entry name" value="S-methyl_trans"/>
    <property type="match status" value="1"/>
</dbReference>
<keyword evidence="6" id="KW-0274">FAD</keyword>
<dbReference type="GO" id="GO:0035999">
    <property type="term" value="P:tetrahydrofolate interconversion"/>
    <property type="evidence" value="ECO:0007669"/>
    <property type="project" value="UniProtKB-UniPathway"/>
</dbReference>
<evidence type="ECO:0000256" key="5">
    <source>
        <dbReference type="ARBA" id="ARBA00022679"/>
    </source>
</evidence>
<name>A0A381NG11_9ZZZZ</name>
<accession>A0A381NG11</accession>
<evidence type="ECO:0000256" key="1">
    <source>
        <dbReference type="ARBA" id="ARBA00001974"/>
    </source>
</evidence>
<dbReference type="NCBIfam" id="NF006396">
    <property type="entry name" value="PRK08645.1"/>
    <property type="match status" value="1"/>
</dbReference>
<dbReference type="Gene3D" id="3.20.20.330">
    <property type="entry name" value="Homocysteine-binding-like domain"/>
    <property type="match status" value="1"/>
</dbReference>
<dbReference type="InterPro" id="IPR003171">
    <property type="entry name" value="Mehydrof_redctse-like"/>
</dbReference>
<organism evidence="9">
    <name type="scientific">marine metagenome</name>
    <dbReference type="NCBI Taxonomy" id="408172"/>
    <lineage>
        <taxon>unclassified sequences</taxon>
        <taxon>metagenomes</taxon>
        <taxon>ecological metagenomes</taxon>
    </lineage>
</organism>
<comment type="pathway">
    <text evidence="2">One-carbon metabolism; tetrahydrofolate interconversion.</text>
</comment>
<dbReference type="UniPathway" id="UPA00193"/>
<dbReference type="PROSITE" id="PS50970">
    <property type="entry name" value="HCY"/>
    <property type="match status" value="1"/>
</dbReference>
<evidence type="ECO:0000256" key="4">
    <source>
        <dbReference type="ARBA" id="ARBA00022630"/>
    </source>
</evidence>
<evidence type="ECO:0000256" key="7">
    <source>
        <dbReference type="ARBA" id="ARBA00023002"/>
    </source>
</evidence>
<dbReference type="SUPFAM" id="SSF82282">
    <property type="entry name" value="Homocysteine S-methyltransferase"/>
    <property type="match status" value="1"/>
</dbReference>
<evidence type="ECO:0000259" key="8">
    <source>
        <dbReference type="PROSITE" id="PS50970"/>
    </source>
</evidence>
<evidence type="ECO:0000313" key="9">
    <source>
        <dbReference type="EMBL" id="SUZ53522.1"/>
    </source>
</evidence>
<protein>
    <recommendedName>
        <fullName evidence="8">Hcy-binding domain-containing protein</fullName>
    </recommendedName>
</protein>
<keyword evidence="7" id="KW-0560">Oxidoreductase</keyword>
<keyword evidence="3" id="KW-0489">Methyltransferase</keyword>
<dbReference type="GO" id="GO:0004489">
    <property type="term" value="F:methylenetetrahydrofolate reductase [NAD(P)H] activity"/>
    <property type="evidence" value="ECO:0007669"/>
    <property type="project" value="InterPro"/>
</dbReference>
<dbReference type="GO" id="GO:0008168">
    <property type="term" value="F:methyltransferase activity"/>
    <property type="evidence" value="ECO:0007669"/>
    <property type="project" value="UniProtKB-KW"/>
</dbReference>
<sequence length="612" mass="65804">MIEDGLVHIFDGAMGSVLYTRGVFVNICFDELNLSNPEIVRRIHQEYVSAGSEILETNTFGANPVKLSSHSLGDRTEEINEKAAHLARDAGAGRVAVVGAIGPLGIRIEPWGPTARAEATAFFERQVNGLLAGGVDGFILETFADLNEIDCAFTAIRKLGDLPVIAQMTLGQNGKTVYGHTASQIAQELTSIGVDVIGLNCSVGPAVMLDAIEDMADTTSVPLSAQPNAGLPRTVRDRKIYMATPEYMAQYARRMVDAGVRFVGGCCGTTPDHIKQIRDSVRSGQPRPVMVRVTDVDQEGSEILDPVPLEACSAWGRKLSRGEPVVSIEVLPPRGWDRNAIVEPAHELKDAGVDSLAIVDGPRSRSRMGALSAAVIVEQEVGIEAIVHYTCRDRNMLGMISDLLGAAAAGIRNLLVVSGDPSVHGPYPDMTEVFDIDSIGLTNVVTGLNQGIDPAGNSIGDPTKFVQGVVANPGALDLEREVTRFRYKVEAGASFVVTQPIFDPESLERFLDKIHQWKIPVVAGIWPFLNLRNAEFLANEVPGATVPEKIVDRMRRAQISGDEEALNEGVEIAAEMIDAVRPLVQGFHLSAPSRRVDVALRVLDEAGVSTNT</sequence>
<dbReference type="PANTHER" id="PTHR11103">
    <property type="entry name" value="SLR1189 PROTEIN"/>
    <property type="match status" value="1"/>
</dbReference>
<dbReference type="InterPro" id="IPR003726">
    <property type="entry name" value="HCY_dom"/>
</dbReference>
<evidence type="ECO:0000256" key="3">
    <source>
        <dbReference type="ARBA" id="ARBA00022603"/>
    </source>
</evidence>
<dbReference type="GO" id="GO:0006555">
    <property type="term" value="P:methionine metabolic process"/>
    <property type="evidence" value="ECO:0007669"/>
    <property type="project" value="InterPro"/>
</dbReference>
<dbReference type="InterPro" id="IPR036589">
    <property type="entry name" value="HCY_dom_sf"/>
</dbReference>
<reference evidence="9" key="1">
    <citation type="submission" date="2018-05" db="EMBL/GenBank/DDBJ databases">
        <authorList>
            <person name="Lanie J.A."/>
            <person name="Ng W.-L."/>
            <person name="Kazmierczak K.M."/>
            <person name="Andrzejewski T.M."/>
            <person name="Davidsen T.M."/>
            <person name="Wayne K.J."/>
            <person name="Tettelin H."/>
            <person name="Glass J.I."/>
            <person name="Rusch D."/>
            <person name="Podicherti R."/>
            <person name="Tsui H.-C.T."/>
            <person name="Winkler M.E."/>
        </authorList>
    </citation>
    <scope>NUCLEOTIDE SEQUENCE</scope>
</reference>
<evidence type="ECO:0000256" key="2">
    <source>
        <dbReference type="ARBA" id="ARBA00004777"/>
    </source>
</evidence>